<dbReference type="AlphaFoldDB" id="A0A1L7XGE0"/>
<dbReference type="Pfam" id="PF17168">
    <property type="entry name" value="DUF5127"/>
    <property type="match status" value="1"/>
</dbReference>
<proteinExistence type="predicted"/>
<sequence>MFAWHLISNFIQTLPLYIFTLSSNVNAATYKPVLPPSYPLAVRNPYLSAWMPGNQVANLPTATPQFWAGQNLSWSVLARVGGTTYKLFGAPASLTGSLEATLTTAEYTSTHSYFTLAAGAATFTLDFFSPVSPKNYLRQSLPFSYLTVSVSGAASHDIQIYSDIDESWTGQTGNTVGSYNSSFENGLSLFELFVKGAYLYSEIKDQALWGETVFASKPTSTSKLSSQAGTAASVRAQFAANGNLTGSTTFAEGNVVGLAHDLGSTSNSSVTFAVGYVREAAINYLGSARTGYYRASYPDAGTAVSHFLDDYASAYTESLVSDAALEQKAVATAGSNYSDILLLTTRQAYGGADVTIPNDTLNTSDIMIFLKEISSDGNVNTLDVIFPAFPIWYVMSPEYIKYQLEPILQYFETGRWTQPFCIHDIGTHYPNATGHDNQIEEDMPVEESGNIILLAYAYVQATEDLAWAQKYQSLFTKYANYLVTGGLDEPVQLATNDCCGPLANQTNLAIKAAIALNAYGKLFNATSYSETGLSFANELYNEGLGLDSARTHFKLQYGTNVTYGNDSDYAVVFNVYPDILFSLQTFPSSTYSMLASYYPTEQGRAGVPLDSRVDWSSTFWTNWAAAASPGTEDSTRDLFINDVWKYMTDGLNTPPFSDRWFAIQGSGGLNNGGSGDLIGGFDAWRNRPVVGGHFAVLALEGADQF</sequence>
<accession>A0A1L7XGE0</accession>
<evidence type="ECO:0000313" key="5">
    <source>
        <dbReference type="Proteomes" id="UP000184330"/>
    </source>
</evidence>
<dbReference type="OrthoDB" id="3918848at2759"/>
<feature type="signal peptide" evidence="1">
    <location>
        <begin position="1"/>
        <end position="27"/>
    </location>
</feature>
<dbReference type="InterPro" id="IPR052743">
    <property type="entry name" value="Glutaminase_GtaA"/>
</dbReference>
<dbReference type="PANTHER" id="PTHR31987">
    <property type="entry name" value="GLUTAMINASE A-RELATED"/>
    <property type="match status" value="1"/>
</dbReference>
<feature type="domain" description="Glutaminase A N-terminal" evidence="3">
    <location>
        <begin position="110"/>
        <end position="327"/>
    </location>
</feature>
<dbReference type="InterPro" id="IPR033433">
    <property type="entry name" value="GtaA_N"/>
</dbReference>
<dbReference type="STRING" id="576137.A0A1L7XGE0"/>
<gene>
    <name evidence="4" type="ORF">PAC_13914</name>
</gene>
<dbReference type="EMBL" id="FJOG01000025">
    <property type="protein sequence ID" value="CZR64017.1"/>
    <property type="molecule type" value="Genomic_DNA"/>
</dbReference>
<keyword evidence="5" id="KW-1185">Reference proteome</keyword>
<dbReference type="PANTHER" id="PTHR31987:SF14">
    <property type="entry name" value="PUTATIVE (AFU_ORTHOLOGUE AFUA_6G09910)-RELATED"/>
    <property type="match status" value="1"/>
</dbReference>
<keyword evidence="1" id="KW-0732">Signal</keyword>
<evidence type="ECO:0000259" key="3">
    <source>
        <dbReference type="Pfam" id="PF17168"/>
    </source>
</evidence>
<feature type="chain" id="PRO_5012295698" evidence="1">
    <location>
        <begin position="28"/>
        <end position="705"/>
    </location>
</feature>
<name>A0A1L7XGE0_9HELO</name>
<dbReference type="Pfam" id="PF16335">
    <property type="entry name" value="GtaA_6_Hairpin"/>
    <property type="match status" value="1"/>
</dbReference>
<dbReference type="Proteomes" id="UP000184330">
    <property type="component" value="Unassembled WGS sequence"/>
</dbReference>
<dbReference type="InterPro" id="IPR032514">
    <property type="entry name" value="GtaA_central"/>
</dbReference>
<evidence type="ECO:0000256" key="1">
    <source>
        <dbReference type="SAM" id="SignalP"/>
    </source>
</evidence>
<reference evidence="4 5" key="1">
    <citation type="submission" date="2016-03" db="EMBL/GenBank/DDBJ databases">
        <authorList>
            <person name="Ploux O."/>
        </authorList>
    </citation>
    <scope>NUCLEOTIDE SEQUENCE [LARGE SCALE GENOMIC DNA]</scope>
    <source>
        <strain evidence="4 5">UAMH 11012</strain>
    </source>
</reference>
<feature type="domain" description="Glutaminase A central" evidence="2">
    <location>
        <begin position="334"/>
        <end position="697"/>
    </location>
</feature>
<evidence type="ECO:0000313" key="4">
    <source>
        <dbReference type="EMBL" id="CZR64017.1"/>
    </source>
</evidence>
<evidence type="ECO:0000259" key="2">
    <source>
        <dbReference type="Pfam" id="PF16335"/>
    </source>
</evidence>
<organism evidence="4 5">
    <name type="scientific">Phialocephala subalpina</name>
    <dbReference type="NCBI Taxonomy" id="576137"/>
    <lineage>
        <taxon>Eukaryota</taxon>
        <taxon>Fungi</taxon>
        <taxon>Dikarya</taxon>
        <taxon>Ascomycota</taxon>
        <taxon>Pezizomycotina</taxon>
        <taxon>Leotiomycetes</taxon>
        <taxon>Helotiales</taxon>
        <taxon>Mollisiaceae</taxon>
        <taxon>Phialocephala</taxon>
        <taxon>Phialocephala fortinii species complex</taxon>
    </lineage>
</organism>
<protein>
    <submittedName>
        <fullName evidence="4">Related to glutaminase</fullName>
    </submittedName>
</protein>